<dbReference type="InterPro" id="IPR044855">
    <property type="entry name" value="CoA-Trfase_III_dom3_sf"/>
</dbReference>
<gene>
    <name evidence="3" type="ORF">MFMK1_002732</name>
</gene>
<organism evidence="3 4">
    <name type="scientific">Metallumcola ferriviriculae</name>
    <dbReference type="NCBI Taxonomy" id="3039180"/>
    <lineage>
        <taxon>Bacteria</taxon>
        <taxon>Bacillati</taxon>
        <taxon>Bacillota</taxon>
        <taxon>Clostridia</taxon>
        <taxon>Neomoorellales</taxon>
        <taxon>Desulfitibacteraceae</taxon>
        <taxon>Metallumcola</taxon>
    </lineage>
</organism>
<feature type="region of interest" description="Disordered" evidence="2">
    <location>
        <begin position="36"/>
        <end position="63"/>
    </location>
</feature>
<dbReference type="SUPFAM" id="SSF89796">
    <property type="entry name" value="CoA-transferase family III (CaiB/BaiF)"/>
    <property type="match status" value="1"/>
</dbReference>
<dbReference type="InterPro" id="IPR050483">
    <property type="entry name" value="CoA-transferase_III_domain"/>
</dbReference>
<keyword evidence="1 3" id="KW-0808">Transferase</keyword>
<dbReference type="AlphaFoldDB" id="A0AAU0UUE1"/>
<dbReference type="EMBL" id="CP121694">
    <property type="protein sequence ID" value="WRO22888.1"/>
    <property type="molecule type" value="Genomic_DNA"/>
</dbReference>
<dbReference type="PANTHER" id="PTHR48207:SF3">
    <property type="entry name" value="SUCCINATE--HYDROXYMETHYLGLUTARATE COA-TRANSFERASE"/>
    <property type="match status" value="1"/>
</dbReference>
<dbReference type="Proteomes" id="UP001329915">
    <property type="component" value="Chromosome"/>
</dbReference>
<evidence type="ECO:0000256" key="2">
    <source>
        <dbReference type="SAM" id="MobiDB-lite"/>
    </source>
</evidence>
<evidence type="ECO:0000313" key="3">
    <source>
        <dbReference type="EMBL" id="WRO22888.1"/>
    </source>
</evidence>
<dbReference type="Gene3D" id="3.40.50.10540">
    <property type="entry name" value="Crotonobetainyl-coa:carnitine coa-transferase, domain 1"/>
    <property type="match status" value="1"/>
</dbReference>
<dbReference type="RefSeq" id="WP_366922285.1">
    <property type="nucleotide sequence ID" value="NZ_CP121694.1"/>
</dbReference>
<dbReference type="Gene3D" id="3.30.1540.10">
    <property type="entry name" value="formyl-coa transferase, domain 3"/>
    <property type="match status" value="1"/>
</dbReference>
<dbReference type="Pfam" id="PF02515">
    <property type="entry name" value="CoA_transf_3"/>
    <property type="match status" value="1"/>
</dbReference>
<evidence type="ECO:0000256" key="1">
    <source>
        <dbReference type="ARBA" id="ARBA00022679"/>
    </source>
</evidence>
<name>A0AAU0UUE1_9FIRM</name>
<accession>A0AAU0UUE1</accession>
<keyword evidence="4" id="KW-1185">Reference proteome</keyword>
<dbReference type="InterPro" id="IPR003673">
    <property type="entry name" value="CoA-Trfase_fam_III"/>
</dbReference>
<reference evidence="3 4" key="1">
    <citation type="submission" date="2023-04" db="EMBL/GenBank/DDBJ databases">
        <authorList>
            <person name="Hsu D."/>
        </authorList>
    </citation>
    <scope>NUCLEOTIDE SEQUENCE [LARGE SCALE GENOMIC DNA]</scope>
    <source>
        <strain evidence="3 4">MK1</strain>
    </source>
</reference>
<sequence length="409" mass="44140">MKPLQGIKIVDATTFLSGPYATLLLGGLGAEVIKVENPKGGDPSRISPPFAGPEGAAGSRQSDDDLSFGFLKRGRNKKSVTLNLKTPEGKEIFKRLAKEADVVMENFRPGTMDRLELGWDVLKEINQRLIYCSLSGFGLSGEYAKLPAFDIVIQAMSGIMNINGEAGSPPVKAGLTLGDLAGGLFSTIGILAALQQRSVTGEGQLVEVSMLDAMIAMLMDEAHDFWAAQGNDLRMGNRLLRLTPFNSYAVSDGYIVIASGNDTHWQRILKAIGREDLIGDERYAVQAARTDRADEVDEIIKQWSVTQSAAEAVARLQEFDVPCAPVRDLSQVLADKELRQRGSLTDLIHPLTGAVDGYTSWGMPMKFSGAQADFDQPAPQLGEHNQEIFGDLLGMSAAEIADLKNSGII</sequence>
<dbReference type="PANTHER" id="PTHR48207">
    <property type="entry name" value="SUCCINATE--HYDROXYMETHYLGLUTARATE COA-TRANSFERASE"/>
    <property type="match status" value="1"/>
</dbReference>
<evidence type="ECO:0000313" key="4">
    <source>
        <dbReference type="Proteomes" id="UP001329915"/>
    </source>
</evidence>
<proteinExistence type="predicted"/>
<protein>
    <submittedName>
        <fullName evidence="3">CoA transferase</fullName>
    </submittedName>
</protein>
<dbReference type="InterPro" id="IPR023606">
    <property type="entry name" value="CoA-Trfase_III_dom_1_sf"/>
</dbReference>
<dbReference type="GO" id="GO:0008410">
    <property type="term" value="F:CoA-transferase activity"/>
    <property type="evidence" value="ECO:0007669"/>
    <property type="project" value="TreeGrafter"/>
</dbReference>
<dbReference type="KEGG" id="dbc:MFMK1_002732"/>